<evidence type="ECO:0000259" key="5">
    <source>
        <dbReference type="Pfam" id="PF01555"/>
    </source>
</evidence>
<dbReference type="EMBL" id="PVBR01000014">
    <property type="protein sequence ID" value="PRD42099.1"/>
    <property type="molecule type" value="Genomic_DNA"/>
</dbReference>
<keyword evidence="7" id="KW-1185">Reference proteome</keyword>
<dbReference type="InterPro" id="IPR002941">
    <property type="entry name" value="DNA_methylase_N4/N6"/>
</dbReference>
<dbReference type="RefSeq" id="WP_105743367.1">
    <property type="nucleotide sequence ID" value="NZ_PVBR01000014.1"/>
</dbReference>
<sequence>MGRVIDQVITDEYAIYHGDCVDVMQGLPDVPVHLSVYSPPFGGLYNYSSDERDLSNCMDYDQFFQHYEFVVREIARVTLPGRCSAVHCMDVPTGNTGSDAYIDFPGDIIRLHQRMGMHFVARHAIWKEPLWVRNRTMQKNLAHKTAVDDSIRCGVASADYVLIFRKAGENPVPVAHPVGFLEYAGDDSKMPVEVRRIRGFEGDQKLNKFSHWIWRRYASSIWDDIRMGHVLPFREAKDEDDEKHVHPLQLDVIDRVIQMRSLPGETVLTPFMGVGSEVYSAVTKGRRGIGVELKASYYRQAVRNLALAKFGERIAPPVQEDIFTTEAAE</sequence>
<dbReference type="SUPFAM" id="SSF53335">
    <property type="entry name" value="S-adenosyl-L-methionine-dependent methyltransferases"/>
    <property type="match status" value="1"/>
</dbReference>
<comment type="caution">
    <text evidence="6">The sequence shown here is derived from an EMBL/GenBank/DDBJ whole genome shotgun (WGS) entry which is preliminary data.</text>
</comment>
<dbReference type="InterPro" id="IPR029063">
    <property type="entry name" value="SAM-dependent_MTases_sf"/>
</dbReference>
<evidence type="ECO:0000313" key="7">
    <source>
        <dbReference type="Proteomes" id="UP000239434"/>
    </source>
</evidence>
<keyword evidence="1 6" id="KW-0489">Methyltransferase</keyword>
<dbReference type="Pfam" id="PF01555">
    <property type="entry name" value="N6_N4_Mtase"/>
    <property type="match status" value="1"/>
</dbReference>
<dbReference type="GO" id="GO:0032259">
    <property type="term" value="P:methylation"/>
    <property type="evidence" value="ECO:0007669"/>
    <property type="project" value="UniProtKB-KW"/>
</dbReference>
<reference evidence="6 7" key="1">
    <citation type="submission" date="2018-02" db="EMBL/GenBank/DDBJ databases">
        <title>The draft genome of Phyllobacterium sp. 1N-3.</title>
        <authorList>
            <person name="Liu L."/>
            <person name="Li L."/>
            <person name="Zhang X."/>
            <person name="Wang T."/>
            <person name="Liang L."/>
        </authorList>
    </citation>
    <scope>NUCLEOTIDE SEQUENCE [LARGE SCALE GENOMIC DNA]</scope>
    <source>
        <strain evidence="6 7">1N-3</strain>
    </source>
</reference>
<proteinExistence type="inferred from homology"/>
<dbReference type="EC" id="2.1.1.-" evidence="4"/>
<dbReference type="AlphaFoldDB" id="A0A2S9INJ1"/>
<dbReference type="PRINTS" id="PR00508">
    <property type="entry name" value="S21N4MTFRASE"/>
</dbReference>
<protein>
    <recommendedName>
        <fullName evidence="4">Methyltransferase</fullName>
        <ecNumber evidence="4">2.1.1.-</ecNumber>
    </recommendedName>
</protein>
<dbReference type="GO" id="GO:0009007">
    <property type="term" value="F:site-specific DNA-methyltransferase (adenine-specific) activity"/>
    <property type="evidence" value="ECO:0007669"/>
    <property type="project" value="UniProtKB-EC"/>
</dbReference>
<evidence type="ECO:0000256" key="2">
    <source>
        <dbReference type="ARBA" id="ARBA00022679"/>
    </source>
</evidence>
<evidence type="ECO:0000313" key="6">
    <source>
        <dbReference type="EMBL" id="PRD42099.1"/>
    </source>
</evidence>
<name>A0A2S9INJ1_9HYPH</name>
<comment type="similarity">
    <text evidence="4">Belongs to the N(4)/N(6)-methyltransferase family.</text>
</comment>
<evidence type="ECO:0000256" key="1">
    <source>
        <dbReference type="ARBA" id="ARBA00022603"/>
    </source>
</evidence>
<evidence type="ECO:0000256" key="3">
    <source>
        <dbReference type="ARBA" id="ARBA00047942"/>
    </source>
</evidence>
<keyword evidence="2" id="KW-0808">Transferase</keyword>
<organism evidence="6 7">
    <name type="scientific">Phyllobacterium phragmitis</name>
    <dbReference type="NCBI Taxonomy" id="2670329"/>
    <lineage>
        <taxon>Bacteria</taxon>
        <taxon>Pseudomonadati</taxon>
        <taxon>Pseudomonadota</taxon>
        <taxon>Alphaproteobacteria</taxon>
        <taxon>Hyphomicrobiales</taxon>
        <taxon>Phyllobacteriaceae</taxon>
        <taxon>Phyllobacterium</taxon>
    </lineage>
</organism>
<dbReference type="Proteomes" id="UP000239434">
    <property type="component" value="Unassembled WGS sequence"/>
</dbReference>
<dbReference type="InterPro" id="IPR001091">
    <property type="entry name" value="RM_Methyltransferase"/>
</dbReference>
<accession>A0A2S9INJ1</accession>
<evidence type="ECO:0000256" key="4">
    <source>
        <dbReference type="RuleBase" id="RU362026"/>
    </source>
</evidence>
<comment type="catalytic activity">
    <reaction evidence="3">
        <text>a 2'-deoxyadenosine in DNA + S-adenosyl-L-methionine = an N(6)-methyl-2'-deoxyadenosine in DNA + S-adenosyl-L-homocysteine + H(+)</text>
        <dbReference type="Rhea" id="RHEA:15197"/>
        <dbReference type="Rhea" id="RHEA-COMP:12418"/>
        <dbReference type="Rhea" id="RHEA-COMP:12419"/>
        <dbReference type="ChEBI" id="CHEBI:15378"/>
        <dbReference type="ChEBI" id="CHEBI:57856"/>
        <dbReference type="ChEBI" id="CHEBI:59789"/>
        <dbReference type="ChEBI" id="CHEBI:90615"/>
        <dbReference type="ChEBI" id="CHEBI:90616"/>
        <dbReference type="EC" id="2.1.1.72"/>
    </reaction>
</comment>
<feature type="domain" description="DNA methylase N-4/N-6" evidence="5">
    <location>
        <begin position="32"/>
        <end position="302"/>
    </location>
</feature>
<dbReference type="GO" id="GO:0003677">
    <property type="term" value="F:DNA binding"/>
    <property type="evidence" value="ECO:0007669"/>
    <property type="project" value="InterPro"/>
</dbReference>
<gene>
    <name evidence="6" type="ORF">C5748_18260</name>
</gene>
<dbReference type="GO" id="GO:0008170">
    <property type="term" value="F:N-methyltransferase activity"/>
    <property type="evidence" value="ECO:0007669"/>
    <property type="project" value="InterPro"/>
</dbReference>
<dbReference type="Gene3D" id="3.40.50.150">
    <property type="entry name" value="Vaccinia Virus protein VP39"/>
    <property type="match status" value="1"/>
</dbReference>